<accession>A0ACC3SIT0</accession>
<protein>
    <submittedName>
        <fullName evidence="1">Ras guanine nucleotide exchange factor bud5</fullName>
    </submittedName>
</protein>
<comment type="caution">
    <text evidence="1">The sequence shown here is derived from an EMBL/GenBank/DDBJ whole genome shotgun (WGS) entry which is preliminary data.</text>
</comment>
<organism evidence="1 2">
    <name type="scientific">Zalaria obscura</name>
    <dbReference type="NCBI Taxonomy" id="2024903"/>
    <lineage>
        <taxon>Eukaryota</taxon>
        <taxon>Fungi</taxon>
        <taxon>Dikarya</taxon>
        <taxon>Ascomycota</taxon>
        <taxon>Pezizomycotina</taxon>
        <taxon>Dothideomycetes</taxon>
        <taxon>Dothideomycetidae</taxon>
        <taxon>Dothideales</taxon>
        <taxon>Zalariaceae</taxon>
        <taxon>Zalaria</taxon>
    </lineage>
</organism>
<gene>
    <name evidence="1" type="primary">BUD5</name>
    <name evidence="1" type="ORF">M8818_002211</name>
</gene>
<evidence type="ECO:0000313" key="2">
    <source>
        <dbReference type="Proteomes" id="UP001320706"/>
    </source>
</evidence>
<dbReference type="EMBL" id="JAMKPW020000009">
    <property type="protein sequence ID" value="KAK8215200.1"/>
    <property type="molecule type" value="Genomic_DNA"/>
</dbReference>
<sequence length="1288" mass="142342">MIPTASQWGFVPGVKRHGADAIYLPGTRRTSSKLLEVSTSFARLELSFAIIPSILDVNTNAARASILTTSTLASSGKETHSSGSTTPFLRVTHARKHRRRDSITFERVLQRSAPERYRFISVVSGESANLPGPTSKHPTPSQPSSERSLSHESGRGVTLKHCVEDIHRRLASYGRSFPDTKEERRHIARFDRLERALPYRWRAPGAISHARNPPITPLDDFGLNSFAPFNRQKDDTDQMELSMDLMTTVPAQTPRGLAVTAGGRSKSTPPLYRKYLRASHDYVPDQTPSFGISGGSSVTVELKKGDIILVHLTHANGWADGTVLTTGARAHAGMRRTRKSMLSDLSSLIKFQERIQEKVVDLNTAESLEGVLEGYLTKVFKVVNRAIIFLDFWIQNANESKKLRPFAPSRSQSISGPVLLQRIESPQRIRSATLNMHFQEKMALTNASDVECVQMDEKMPVELDTGNGVTSKPSHDVAQHERRTSSPQRTRSLRRKPSFLRHVRLPSWIPPSPALHSAKSDRSASDSLEKAHDRFLGEIGSFIGLHLQSRSSEDLVATTHKSLETGMEIVNILNEIWRRDRQQSDDIAEASQLMRMRLKDLASAAKELCNQSDPEDMPADTRPEEGRCLVAAATACVRSAGDCVTKAHQLLDRTGDFELDYEVAKDCATCSNHSASKTSPVTDGHRLQEKPSLTFRVTPLGLKPVSETVALASPIKMRNITHERPQTSPSPLTNGTPPRLWIAPSPSVADGEPAKEVTPTFSPISPEDTQSPVDYPRKPWTERERQESVGMSITGSTSTYPTSLRDSMNSVVSDSTRATTPDHSLRSAQLDPAMLSSFGSMASMRSSLTKSSEGEAEILEKTYAHELLYAKDGQIQGGTLRALVEKLTSSTATPDASFINAFYLTFRQFTNATELAKTLQERYAHVADSKERGAAARLRVCNFLKGWLEHHWDQRTDAEALQIVQTFAAEILRLQLPTAAQRLVDLCEKASHQPTDSNPAVSVNSKTGLSGVAKHDSNTFIPLPDISKGQLNISHAASAGKSYCSILDFEPLELARQLTLIDSDIFCAIQPDELLGLEFTKRTDDSRAIHVRQITRLATDLAHLVTDSILREADVKKRALPNGHYLLALQLDDHAAKTHVGACPNQTPILPRRAQSRRRRQPQLQHPAPTACQLSSKHSDSPIRGPLPHRPDLRRRRQQRHQVPATTGRQRRENQRRQFRQAHAYRAHHRPVAGASDALPAPRGAGTEGVDLARGREGQGYGEWVCTGLVSEELRVRAQEGEGGAESG</sequence>
<proteinExistence type="predicted"/>
<keyword evidence="2" id="KW-1185">Reference proteome</keyword>
<name>A0ACC3SIT0_9PEZI</name>
<dbReference type="Proteomes" id="UP001320706">
    <property type="component" value="Unassembled WGS sequence"/>
</dbReference>
<reference evidence="1" key="1">
    <citation type="submission" date="2024-02" db="EMBL/GenBank/DDBJ databases">
        <title>Metagenome Assembled Genome of Zalaria obscura JY119.</title>
        <authorList>
            <person name="Vighnesh L."/>
            <person name="Jagadeeshwari U."/>
            <person name="Venkata Ramana C."/>
            <person name="Sasikala C."/>
        </authorList>
    </citation>
    <scope>NUCLEOTIDE SEQUENCE</scope>
    <source>
        <strain evidence="1">JY119</strain>
    </source>
</reference>
<evidence type="ECO:0000313" key="1">
    <source>
        <dbReference type="EMBL" id="KAK8215200.1"/>
    </source>
</evidence>